<dbReference type="AlphaFoldDB" id="A0A1H0MVP8"/>
<protein>
    <recommendedName>
        <fullName evidence="2">Pyridoxamine 5'-phosphate oxidase N-terminal domain-containing protein</fullName>
    </recommendedName>
</protein>
<dbReference type="Pfam" id="PF01243">
    <property type="entry name" value="PNPOx_N"/>
    <property type="match status" value="1"/>
</dbReference>
<dbReference type="STRING" id="504798.SAMN05421871_102132"/>
<reference evidence="4" key="1">
    <citation type="submission" date="2016-10" db="EMBL/GenBank/DDBJ databases">
        <authorList>
            <person name="Varghese N."/>
            <person name="Submissions S."/>
        </authorList>
    </citation>
    <scope>NUCLEOTIDE SEQUENCE [LARGE SCALE GENOMIC DNA]</scope>
    <source>
        <strain evidence="4">IBRC-M 10655</strain>
    </source>
</reference>
<dbReference type="RefSeq" id="WP_091374564.1">
    <property type="nucleotide sequence ID" value="NZ_FNDV01000002.1"/>
</dbReference>
<dbReference type="EMBL" id="FNJB01000005">
    <property type="protein sequence ID" value="SDO84539.1"/>
    <property type="molecule type" value="Genomic_DNA"/>
</dbReference>
<dbReference type="GO" id="GO:0016627">
    <property type="term" value="F:oxidoreductase activity, acting on the CH-CH group of donors"/>
    <property type="evidence" value="ECO:0007669"/>
    <property type="project" value="TreeGrafter"/>
</dbReference>
<dbReference type="PANTHER" id="PTHR35176:SF11">
    <property type="entry name" value="PYRIDOXAMINE 5'-PHOSPHATE OXIDASE FAMILY PROTEIN"/>
    <property type="match status" value="1"/>
</dbReference>
<dbReference type="InterPro" id="IPR012349">
    <property type="entry name" value="Split_barrel_FMN-bd"/>
</dbReference>
<name>A0A1H0MVP8_9PSEU</name>
<organism evidence="3 4">
    <name type="scientific">Actinokineospora alba</name>
    <dbReference type="NCBI Taxonomy" id="504798"/>
    <lineage>
        <taxon>Bacteria</taxon>
        <taxon>Bacillati</taxon>
        <taxon>Actinomycetota</taxon>
        <taxon>Actinomycetes</taxon>
        <taxon>Pseudonocardiales</taxon>
        <taxon>Pseudonocardiaceae</taxon>
        <taxon>Actinokineospora</taxon>
    </lineage>
</organism>
<dbReference type="InterPro" id="IPR052019">
    <property type="entry name" value="F420H2_bilvrd_red/Heme_oxyg"/>
</dbReference>
<dbReference type="Proteomes" id="UP000199651">
    <property type="component" value="Unassembled WGS sequence"/>
</dbReference>
<evidence type="ECO:0000313" key="3">
    <source>
        <dbReference type="EMBL" id="SDO84539.1"/>
    </source>
</evidence>
<keyword evidence="4" id="KW-1185">Reference proteome</keyword>
<evidence type="ECO:0000313" key="4">
    <source>
        <dbReference type="Proteomes" id="UP000199651"/>
    </source>
</evidence>
<proteinExistence type="predicted"/>
<accession>A0A1H0MVP8</accession>
<sequence>MASDGLTRLGDGKYLLVTTFKRDGTAVPTPVWIARDGEALYFWTVTDSGKVKRIRNNGRVQLAECDFGGKPLGDTFEGQARILDADGSDRARSLIQSKYGLVGRITMLGSRLRRGSEGTIGVEITVDAPA</sequence>
<evidence type="ECO:0000259" key="2">
    <source>
        <dbReference type="Pfam" id="PF01243"/>
    </source>
</evidence>
<dbReference type="NCBIfam" id="TIGR03666">
    <property type="entry name" value="Rv2061_F420"/>
    <property type="match status" value="1"/>
</dbReference>
<gene>
    <name evidence="3" type="ORF">SAMN05192558_10582</name>
</gene>
<evidence type="ECO:0000256" key="1">
    <source>
        <dbReference type="ARBA" id="ARBA00023002"/>
    </source>
</evidence>
<dbReference type="SUPFAM" id="SSF50475">
    <property type="entry name" value="FMN-binding split barrel"/>
    <property type="match status" value="1"/>
</dbReference>
<dbReference type="Gene3D" id="2.30.110.10">
    <property type="entry name" value="Electron Transport, Fmn-binding Protein, Chain A"/>
    <property type="match status" value="1"/>
</dbReference>
<dbReference type="GO" id="GO:0070967">
    <property type="term" value="F:coenzyme F420 binding"/>
    <property type="evidence" value="ECO:0007669"/>
    <property type="project" value="TreeGrafter"/>
</dbReference>
<dbReference type="InterPro" id="IPR019965">
    <property type="entry name" value="PPOX_F420-dep_Rv2061_put"/>
</dbReference>
<dbReference type="InterPro" id="IPR011576">
    <property type="entry name" value="Pyridox_Oxase_N"/>
</dbReference>
<keyword evidence="1" id="KW-0560">Oxidoreductase</keyword>
<dbReference type="OrthoDB" id="5738083at2"/>
<dbReference type="PANTHER" id="PTHR35176">
    <property type="entry name" value="HEME OXYGENASE HI_0854-RELATED"/>
    <property type="match status" value="1"/>
</dbReference>
<feature type="domain" description="Pyridoxamine 5'-phosphate oxidase N-terminal" evidence="2">
    <location>
        <begin position="14"/>
        <end position="100"/>
    </location>
</feature>
<dbReference type="GO" id="GO:0005829">
    <property type="term" value="C:cytosol"/>
    <property type="evidence" value="ECO:0007669"/>
    <property type="project" value="TreeGrafter"/>
</dbReference>